<keyword evidence="5 9" id="KW-1133">Transmembrane helix</keyword>
<evidence type="ECO:0000313" key="13">
    <source>
        <dbReference type="EMBL" id="CAA9312341.1"/>
    </source>
</evidence>
<organism evidence="13">
    <name type="scientific">uncultured Gemmatimonadota bacterium</name>
    <dbReference type="NCBI Taxonomy" id="203437"/>
    <lineage>
        <taxon>Bacteria</taxon>
        <taxon>Pseudomonadati</taxon>
        <taxon>Gemmatimonadota</taxon>
        <taxon>environmental samples</taxon>
    </lineage>
</organism>
<reference evidence="13" key="1">
    <citation type="submission" date="2020-02" db="EMBL/GenBank/DDBJ databases">
        <authorList>
            <person name="Meier V. D."/>
        </authorList>
    </citation>
    <scope>NUCLEOTIDE SEQUENCE</scope>
    <source>
        <strain evidence="13">AVDCRST_MAG68</strain>
    </source>
</reference>
<name>A0A6J4KV44_9BACT</name>
<dbReference type="GO" id="GO:0050660">
    <property type="term" value="F:flavin adenine dinucleotide binding"/>
    <property type="evidence" value="ECO:0007669"/>
    <property type="project" value="InterPro"/>
</dbReference>
<evidence type="ECO:0000256" key="2">
    <source>
        <dbReference type="ARBA" id="ARBA00022475"/>
    </source>
</evidence>
<dbReference type="Pfam" id="PF00571">
    <property type="entry name" value="CBS"/>
    <property type="match status" value="2"/>
</dbReference>
<dbReference type="PANTHER" id="PTHR43099">
    <property type="entry name" value="UPF0053 PROTEIN YRKA"/>
    <property type="match status" value="1"/>
</dbReference>
<dbReference type="InterPro" id="IPR016169">
    <property type="entry name" value="FAD-bd_PCMH_sub2"/>
</dbReference>
<dbReference type="InterPro" id="IPR036318">
    <property type="entry name" value="FAD-bd_PCMH-like_sf"/>
</dbReference>
<keyword evidence="7 9" id="KW-0472">Membrane</keyword>
<dbReference type="CDD" id="cd04590">
    <property type="entry name" value="CBS_pair_CorC_HlyC_assoc"/>
    <property type="match status" value="1"/>
</dbReference>
<dbReference type="InterPro" id="IPR000644">
    <property type="entry name" value="CBS_dom"/>
</dbReference>
<dbReference type="Gene3D" id="3.30.465.10">
    <property type="match status" value="1"/>
</dbReference>
<comment type="subcellular location">
    <subcellularLocation>
        <location evidence="1">Cell membrane</location>
        <topology evidence="1">Multi-pass membrane protein</topology>
    </subcellularLocation>
</comment>
<evidence type="ECO:0000256" key="8">
    <source>
        <dbReference type="PROSITE-ProRule" id="PRU00703"/>
    </source>
</evidence>
<feature type="domain" description="CBS" evidence="11">
    <location>
        <begin position="230"/>
        <end position="289"/>
    </location>
</feature>
<dbReference type="InterPro" id="IPR051676">
    <property type="entry name" value="UPF0053_domain"/>
</dbReference>
<dbReference type="InterPro" id="IPR044751">
    <property type="entry name" value="Ion_transp-like_CBS"/>
</dbReference>
<evidence type="ECO:0000259" key="12">
    <source>
        <dbReference type="PROSITE" id="PS51846"/>
    </source>
</evidence>
<dbReference type="InterPro" id="IPR002550">
    <property type="entry name" value="CNNM"/>
</dbReference>
<evidence type="ECO:0000256" key="6">
    <source>
        <dbReference type="ARBA" id="ARBA00023122"/>
    </source>
</evidence>
<keyword evidence="3 9" id="KW-0812">Transmembrane</keyword>
<dbReference type="GO" id="GO:0005886">
    <property type="term" value="C:plasma membrane"/>
    <property type="evidence" value="ECO:0007669"/>
    <property type="project" value="UniProtKB-SubCell"/>
</dbReference>
<feature type="domain" description="CBS" evidence="11">
    <location>
        <begin position="297"/>
        <end position="354"/>
    </location>
</feature>
<keyword evidence="4" id="KW-0677">Repeat</keyword>
<dbReference type="SMART" id="SM00116">
    <property type="entry name" value="CBS"/>
    <property type="match status" value="2"/>
</dbReference>
<dbReference type="InterPro" id="IPR005170">
    <property type="entry name" value="Transptr-assoc_dom"/>
</dbReference>
<gene>
    <name evidence="13" type="ORF">AVDCRST_MAG68-1442</name>
</gene>
<dbReference type="SMART" id="SM01091">
    <property type="entry name" value="CorC_HlyC"/>
    <property type="match status" value="1"/>
</dbReference>
<evidence type="ECO:0000256" key="4">
    <source>
        <dbReference type="ARBA" id="ARBA00022737"/>
    </source>
</evidence>
<dbReference type="SUPFAM" id="SSF56176">
    <property type="entry name" value="FAD-binding/transporter-associated domain-like"/>
    <property type="match status" value="1"/>
</dbReference>
<dbReference type="PROSITE" id="PS51846">
    <property type="entry name" value="CNNM"/>
    <property type="match status" value="1"/>
</dbReference>
<sequence>MVRAPFLLAPRMDPDPSSLSILAVPALVLANALLVAAEFALLSVRRTRIEQHVRQGDPRAARVLPALGKLEELLFAGQVGRSLVSILLGIVALDASRAFLAPRMRPDLAFTADAIAIGVVVALHATLGQQIPKLVAVHRSEHVAAVLGYPLLRALSILGWPLLRPLEWLVRLALRPLGLHGAGFAHLNEPDDELRMLVAAGGDPTEIEEEEREMIRGVFGFSDTVAREVMTPRTAMAAIPVDASFEQLLDVFFEEGHSRLPVYEGTIDTIVGVVLIKDLFPLLRDAERRAGFAMRAVMRPPYFVPETKPVSDILSELRQQSVHLAIVLDEFGGTYGLVTMEDLLEEIVGEINDEFDVAEPEFEPTPEGDTLIDGAVSLSEVNDRFDLHLPVEEFDTLGGYVFGTLGRVPVEGDIVGIPGVEGEWELRVEEVEERRVKCVRLRHPAPVTEAVE</sequence>
<keyword evidence="6 8" id="KW-0129">CBS domain</keyword>
<evidence type="ECO:0000256" key="10">
    <source>
        <dbReference type="SAM" id="Phobius"/>
    </source>
</evidence>
<protein>
    <submittedName>
        <fullName evidence="13">Hemolysins and related proteins containing CBS domains</fullName>
    </submittedName>
</protein>
<feature type="domain" description="CNNM transmembrane" evidence="12">
    <location>
        <begin position="13"/>
        <end position="211"/>
    </location>
</feature>
<dbReference type="PANTHER" id="PTHR43099:SF5">
    <property type="entry name" value="HLYC_CORC FAMILY TRANSPORTER"/>
    <property type="match status" value="1"/>
</dbReference>
<dbReference type="FunFam" id="3.10.580.10:FF:000002">
    <property type="entry name" value="Magnesium/cobalt efflux protein CorC"/>
    <property type="match status" value="1"/>
</dbReference>
<dbReference type="Pfam" id="PF03471">
    <property type="entry name" value="CorC_HlyC"/>
    <property type="match status" value="1"/>
</dbReference>
<dbReference type="PROSITE" id="PS51371">
    <property type="entry name" value="CBS"/>
    <property type="match status" value="2"/>
</dbReference>
<accession>A0A6J4KV44</accession>
<evidence type="ECO:0000256" key="3">
    <source>
        <dbReference type="ARBA" id="ARBA00022692"/>
    </source>
</evidence>
<dbReference type="SUPFAM" id="SSF54631">
    <property type="entry name" value="CBS-domain pair"/>
    <property type="match status" value="1"/>
</dbReference>
<feature type="transmembrane region" description="Helical" evidence="10">
    <location>
        <begin position="20"/>
        <end position="44"/>
    </location>
</feature>
<dbReference type="Pfam" id="PF01595">
    <property type="entry name" value="CNNM"/>
    <property type="match status" value="1"/>
</dbReference>
<evidence type="ECO:0000256" key="9">
    <source>
        <dbReference type="PROSITE-ProRule" id="PRU01193"/>
    </source>
</evidence>
<keyword evidence="2" id="KW-1003">Cell membrane</keyword>
<dbReference type="EMBL" id="CADCTW010000074">
    <property type="protein sequence ID" value="CAA9312341.1"/>
    <property type="molecule type" value="Genomic_DNA"/>
</dbReference>
<evidence type="ECO:0000259" key="11">
    <source>
        <dbReference type="PROSITE" id="PS51371"/>
    </source>
</evidence>
<dbReference type="Gene3D" id="3.10.580.10">
    <property type="entry name" value="CBS-domain"/>
    <property type="match status" value="1"/>
</dbReference>
<evidence type="ECO:0000256" key="7">
    <source>
        <dbReference type="ARBA" id="ARBA00023136"/>
    </source>
</evidence>
<evidence type="ECO:0000256" key="1">
    <source>
        <dbReference type="ARBA" id="ARBA00004651"/>
    </source>
</evidence>
<feature type="transmembrane region" description="Helical" evidence="10">
    <location>
        <begin position="108"/>
        <end position="131"/>
    </location>
</feature>
<proteinExistence type="predicted"/>
<dbReference type="AlphaFoldDB" id="A0A6J4KV44"/>
<dbReference type="InterPro" id="IPR046342">
    <property type="entry name" value="CBS_dom_sf"/>
</dbReference>
<evidence type="ECO:0000256" key="5">
    <source>
        <dbReference type="ARBA" id="ARBA00022989"/>
    </source>
</evidence>